<evidence type="ECO:0000256" key="3">
    <source>
        <dbReference type="ARBA" id="ARBA00004613"/>
    </source>
</evidence>
<reference evidence="8 9" key="1">
    <citation type="submission" date="2018-04" db="EMBL/GenBank/DDBJ databases">
        <title>Brenneria corticis sp.nov.</title>
        <authorList>
            <person name="Li Y."/>
        </authorList>
    </citation>
    <scope>NUCLEOTIDE SEQUENCE [LARGE SCALE GENOMIC DNA]</scope>
    <source>
        <strain evidence="8 9">CFCC 11842</strain>
    </source>
</reference>
<proteinExistence type="predicted"/>
<comment type="subcellular location">
    <subcellularLocation>
        <location evidence="1">Cell envelope</location>
    </subcellularLocation>
    <subcellularLocation>
        <location evidence="2">Cell outer membrane</location>
    </subcellularLocation>
    <subcellularLocation>
        <location evidence="3">Secreted</location>
    </subcellularLocation>
</comment>
<keyword evidence="7" id="KW-0998">Cell outer membrane</keyword>
<evidence type="ECO:0000313" key="8">
    <source>
        <dbReference type="EMBL" id="PWC19700.1"/>
    </source>
</evidence>
<evidence type="ECO:0000313" key="9">
    <source>
        <dbReference type="Proteomes" id="UP000296159"/>
    </source>
</evidence>
<evidence type="ECO:0000256" key="2">
    <source>
        <dbReference type="ARBA" id="ARBA00004442"/>
    </source>
</evidence>
<dbReference type="GO" id="GO:0005576">
    <property type="term" value="C:extracellular region"/>
    <property type="evidence" value="ECO:0007669"/>
    <property type="project" value="UniProtKB-SubCell"/>
</dbReference>
<comment type="caution">
    <text evidence="8">The sequence shown here is derived from an EMBL/GenBank/DDBJ whole genome shotgun (WGS) entry which is preliminary data.</text>
</comment>
<dbReference type="EMBL" id="QDKH01000001">
    <property type="protein sequence ID" value="PWC19700.1"/>
    <property type="molecule type" value="Genomic_DNA"/>
</dbReference>
<organism evidence="8 9">
    <name type="scientific">Brenneria corticis</name>
    <dbReference type="NCBI Taxonomy" id="2173106"/>
    <lineage>
        <taxon>Bacteria</taxon>
        <taxon>Pseudomonadati</taxon>
        <taxon>Pseudomonadota</taxon>
        <taxon>Gammaproteobacteria</taxon>
        <taxon>Enterobacterales</taxon>
        <taxon>Pectobacteriaceae</taxon>
        <taxon>Brenneria</taxon>
    </lineage>
</organism>
<dbReference type="GO" id="GO:0009279">
    <property type="term" value="C:cell outer membrane"/>
    <property type="evidence" value="ECO:0007669"/>
    <property type="project" value="UniProtKB-SubCell"/>
</dbReference>
<evidence type="ECO:0000256" key="1">
    <source>
        <dbReference type="ARBA" id="ARBA00004196"/>
    </source>
</evidence>
<dbReference type="NCBIfam" id="TIGR01376">
    <property type="entry name" value="POMP_repeat"/>
    <property type="match status" value="1"/>
</dbReference>
<keyword evidence="4" id="KW-0964">Secreted</keyword>
<sequence length="32" mass="3283">MVAPFDVTFLQNFAAERGGGILGGSPFLVAIS</sequence>
<accession>A0A2U1UDF1</accession>
<protein>
    <submittedName>
        <fullName evidence="8">Uncharacterized protein</fullName>
    </submittedName>
</protein>
<evidence type="ECO:0000256" key="6">
    <source>
        <dbReference type="ARBA" id="ARBA00023136"/>
    </source>
</evidence>
<dbReference type="Proteomes" id="UP000296159">
    <property type="component" value="Unassembled WGS sequence"/>
</dbReference>
<name>A0A2U1UDF1_9GAMM</name>
<gene>
    <name evidence="8" type="ORF">DDT56_01640</name>
</gene>
<evidence type="ECO:0000256" key="5">
    <source>
        <dbReference type="ARBA" id="ARBA00022729"/>
    </source>
</evidence>
<keyword evidence="6" id="KW-0472">Membrane</keyword>
<keyword evidence="9" id="KW-1185">Reference proteome</keyword>
<evidence type="ECO:0000256" key="7">
    <source>
        <dbReference type="ARBA" id="ARBA00023237"/>
    </source>
</evidence>
<dbReference type="AlphaFoldDB" id="A0A2U1UDF1"/>
<keyword evidence="5" id="KW-0732">Signal</keyword>
<dbReference type="InterPro" id="IPR003368">
    <property type="entry name" value="POMP_repeat"/>
</dbReference>
<evidence type="ECO:0000256" key="4">
    <source>
        <dbReference type="ARBA" id="ARBA00022525"/>
    </source>
</evidence>
<dbReference type="RefSeq" id="WP_136164759.1">
    <property type="nucleotide sequence ID" value="NZ_KZ819071.1"/>
</dbReference>